<dbReference type="Proteomes" id="UP000032930">
    <property type="component" value="Chromosome"/>
</dbReference>
<reference evidence="1 2" key="1">
    <citation type="submission" date="2014-02" db="EMBL/GenBank/DDBJ databases">
        <authorList>
            <person name="Genoscope - CEA"/>
        </authorList>
    </citation>
    <scope>NUCLEOTIDE SEQUENCE [LARGE SCALE GENOMIC DNA]</scope>
    <source>
        <strain evidence="1 2">CS03</strain>
    </source>
</reference>
<name>A0A0B6X3L9_XENBV</name>
<evidence type="ECO:0000313" key="1">
    <source>
        <dbReference type="EMBL" id="CDM88180.1"/>
    </source>
</evidence>
<dbReference type="Pfam" id="PF23982">
    <property type="entry name" value="XM1_gp53_minor_capsid"/>
    <property type="match status" value="1"/>
</dbReference>
<dbReference type="KEGG" id="xbv:XBW1_0823"/>
<proteinExistence type="predicted"/>
<sequence>MTFGFTDWDAERGTIKPGSIKRASSSNDKIWGEENRTETDLPYGTFVAVNPEGGVKTLSSLTDVIHGIVVRDIYGDKAPHKKQVNIGHFSHGDCVGALAVEGDEFTRGSKAYVVATGKNAGKVTITAKGNIDLGYWVEEVSAGNHCVAITLGYTQKVGE</sequence>
<evidence type="ECO:0000313" key="2">
    <source>
        <dbReference type="Proteomes" id="UP000032930"/>
    </source>
</evidence>
<accession>A0A0B6X3L9</accession>
<dbReference type="InterPro" id="IPR056914">
    <property type="entry name" value="Gp53-like"/>
</dbReference>
<dbReference type="RefSeq" id="WP_046335958.1">
    <property type="nucleotide sequence ID" value="NZ_CAWMEF010000001.1"/>
</dbReference>
<dbReference type="AlphaFoldDB" id="A0A0B6X3L9"/>
<protein>
    <submittedName>
        <fullName evidence="1">Putative phage protein</fullName>
    </submittedName>
</protein>
<organism evidence="1 2">
    <name type="scientific">Xenorhabdus bovienii</name>
    <name type="common">Xenorhabdus nematophila subsp. bovienii</name>
    <dbReference type="NCBI Taxonomy" id="40576"/>
    <lineage>
        <taxon>Bacteria</taxon>
        <taxon>Pseudomonadati</taxon>
        <taxon>Pseudomonadota</taxon>
        <taxon>Gammaproteobacteria</taxon>
        <taxon>Enterobacterales</taxon>
        <taxon>Morganellaceae</taxon>
        <taxon>Xenorhabdus</taxon>
    </lineage>
</organism>
<dbReference type="EMBL" id="FO818637">
    <property type="protein sequence ID" value="CDM88180.1"/>
    <property type="molecule type" value="Genomic_DNA"/>
</dbReference>
<gene>
    <name evidence="1" type="ORF">XBW1_0823</name>
</gene>